<reference evidence="1 2" key="1">
    <citation type="journal article" date="2019" name="Sci. Rep.">
        <title>Orb-weaving spider Araneus ventricosus genome elucidates the spidroin gene catalogue.</title>
        <authorList>
            <person name="Kono N."/>
            <person name="Nakamura H."/>
            <person name="Ohtoshi R."/>
            <person name="Moran D.A.P."/>
            <person name="Shinohara A."/>
            <person name="Yoshida Y."/>
            <person name="Fujiwara M."/>
            <person name="Mori M."/>
            <person name="Tomita M."/>
            <person name="Arakawa K."/>
        </authorList>
    </citation>
    <scope>NUCLEOTIDE SEQUENCE [LARGE SCALE GENOMIC DNA]</scope>
</reference>
<name>A0A4Y2KRL5_ARAVE</name>
<proteinExistence type="predicted"/>
<accession>A0A4Y2KRL5</accession>
<gene>
    <name evidence="1" type="ORF">AVEN_271649_1</name>
</gene>
<dbReference type="Proteomes" id="UP000499080">
    <property type="component" value="Unassembled WGS sequence"/>
</dbReference>
<keyword evidence="2" id="KW-1185">Reference proteome</keyword>
<protein>
    <submittedName>
        <fullName evidence="1">Uncharacterized protein</fullName>
    </submittedName>
</protein>
<sequence length="97" mass="11217">MQIEIFVIPVEVCSTILFIEDCHQCVEIGLSDVLSPFYAAEVLSSRTCFHFSKKWKVTLSHVWAMRRVIEYFPLNVSKKLLDYQNSMLSCILGTNRV</sequence>
<organism evidence="1 2">
    <name type="scientific">Araneus ventricosus</name>
    <name type="common">Orbweaver spider</name>
    <name type="synonym">Epeira ventricosa</name>
    <dbReference type="NCBI Taxonomy" id="182803"/>
    <lineage>
        <taxon>Eukaryota</taxon>
        <taxon>Metazoa</taxon>
        <taxon>Ecdysozoa</taxon>
        <taxon>Arthropoda</taxon>
        <taxon>Chelicerata</taxon>
        <taxon>Arachnida</taxon>
        <taxon>Araneae</taxon>
        <taxon>Araneomorphae</taxon>
        <taxon>Entelegynae</taxon>
        <taxon>Araneoidea</taxon>
        <taxon>Araneidae</taxon>
        <taxon>Araneus</taxon>
    </lineage>
</organism>
<evidence type="ECO:0000313" key="1">
    <source>
        <dbReference type="EMBL" id="GBN05011.1"/>
    </source>
</evidence>
<dbReference type="EMBL" id="BGPR01004933">
    <property type="protein sequence ID" value="GBN05011.1"/>
    <property type="molecule type" value="Genomic_DNA"/>
</dbReference>
<evidence type="ECO:0000313" key="2">
    <source>
        <dbReference type="Proteomes" id="UP000499080"/>
    </source>
</evidence>
<comment type="caution">
    <text evidence="1">The sequence shown here is derived from an EMBL/GenBank/DDBJ whole genome shotgun (WGS) entry which is preliminary data.</text>
</comment>
<dbReference type="AlphaFoldDB" id="A0A4Y2KRL5"/>